<dbReference type="Gene3D" id="1.10.1380.10">
    <property type="entry name" value="Neutral endopeptidase , domain2"/>
    <property type="match status" value="1"/>
</dbReference>
<sequence>MNFDVDPCQDFYSHVCQRWQVKTEKTVGGPITFLRRGAGELLWRLNSTLSSVNGAMPASIEFYHLAKFYQSCERFVTAHSASKRINLLPFRAYGEELLSVHSFPAVVRYLVQLSLVRGIHTVLEVRLNKFPDAVLLRLLRGQTLSTKIAAVPTLPLEQYLKQMAAEMSRIFGRQFSATELLKIELTLEKYMAQAAGEKRQSITIFENLTEAMGLDDWLKVINAHLPQQYKLSSRSIISIDAVDVIQLLLSFFRGLADYGVVYLYVQILVDALRFDYLRRVSSNDSERIVSSCLRATRLVMRNARHIIAFQLFPGHSTDVAILRTFSEVLKSISDPSMFPWMTAFMRGEAANTLHDVRINDIGVYSPSYPFDEETRREAPSDTSYFPGLFINMKERQQWSLLDDPPALQDGDIDEAFFLSSDVFCDDQSNTVVVPASVRQEPVLYTGDVPTEYVMGTLGTLLARALLGAALPTNSTGLWSPKEWSYLRRFHECMDGLARAAFNASLGSDDSEKPRDVYIWAQSARSAFNALRAVYEKRRTTSNWESYWRSAQKTFFRRFCLLSCSVSSQQQRLTSRAYCLLPLLNMKEFAVAFNCAYPTALYSSDHCAI</sequence>
<organism evidence="1 2">
    <name type="scientific">Amblyomma americanum</name>
    <name type="common">Lone star tick</name>
    <dbReference type="NCBI Taxonomy" id="6943"/>
    <lineage>
        <taxon>Eukaryota</taxon>
        <taxon>Metazoa</taxon>
        <taxon>Ecdysozoa</taxon>
        <taxon>Arthropoda</taxon>
        <taxon>Chelicerata</taxon>
        <taxon>Arachnida</taxon>
        <taxon>Acari</taxon>
        <taxon>Parasitiformes</taxon>
        <taxon>Ixodida</taxon>
        <taxon>Ixodoidea</taxon>
        <taxon>Ixodidae</taxon>
        <taxon>Amblyomminae</taxon>
        <taxon>Amblyomma</taxon>
    </lineage>
</organism>
<proteinExistence type="predicted"/>
<gene>
    <name evidence="1" type="ORF">V5799_024118</name>
</gene>
<dbReference type="EMBL" id="JARKHS020018033">
    <property type="protein sequence ID" value="KAK8772626.1"/>
    <property type="molecule type" value="Genomic_DNA"/>
</dbReference>
<comment type="caution">
    <text evidence="1">The sequence shown here is derived from an EMBL/GenBank/DDBJ whole genome shotgun (WGS) entry which is preliminary data.</text>
</comment>
<dbReference type="PROSITE" id="PS51885">
    <property type="entry name" value="NEPRILYSIN"/>
    <property type="match status" value="1"/>
</dbReference>
<evidence type="ECO:0000313" key="1">
    <source>
        <dbReference type="EMBL" id="KAK8772626.1"/>
    </source>
</evidence>
<dbReference type="PANTHER" id="PTHR11733:SF241">
    <property type="entry name" value="GH26575P-RELATED"/>
    <property type="match status" value="1"/>
</dbReference>
<reference evidence="1 2" key="1">
    <citation type="journal article" date="2023" name="Arcadia Sci">
        <title>De novo assembly of a long-read Amblyomma americanum tick genome.</title>
        <authorList>
            <person name="Chou S."/>
            <person name="Poskanzer K.E."/>
            <person name="Rollins M."/>
            <person name="Thuy-Boun P.S."/>
        </authorList>
    </citation>
    <scope>NUCLEOTIDE SEQUENCE [LARGE SCALE GENOMIC DNA]</scope>
    <source>
        <strain evidence="1">F_SG_1</strain>
        <tissue evidence="1">Salivary glands</tissue>
    </source>
</reference>
<dbReference type="InterPro" id="IPR042089">
    <property type="entry name" value="Peptidase_M13_dom_2"/>
</dbReference>
<dbReference type="GO" id="GO:0016485">
    <property type="term" value="P:protein processing"/>
    <property type="evidence" value="ECO:0007669"/>
    <property type="project" value="TreeGrafter"/>
</dbReference>
<protein>
    <submittedName>
        <fullName evidence="1">Uncharacterized protein</fullName>
    </submittedName>
</protein>
<dbReference type="Gene3D" id="3.40.390.10">
    <property type="entry name" value="Collagenase (Catalytic Domain)"/>
    <property type="match status" value="1"/>
</dbReference>
<dbReference type="PANTHER" id="PTHR11733">
    <property type="entry name" value="ZINC METALLOPROTEASE FAMILY M13 NEPRILYSIN-RELATED"/>
    <property type="match status" value="1"/>
</dbReference>
<dbReference type="InterPro" id="IPR024079">
    <property type="entry name" value="MetalloPept_cat_dom_sf"/>
</dbReference>
<dbReference type="AlphaFoldDB" id="A0AAQ4ECY9"/>
<dbReference type="SUPFAM" id="SSF55486">
    <property type="entry name" value="Metalloproteases ('zincins'), catalytic domain"/>
    <property type="match status" value="1"/>
</dbReference>
<dbReference type="Proteomes" id="UP001321473">
    <property type="component" value="Unassembled WGS sequence"/>
</dbReference>
<dbReference type="GO" id="GO:0005886">
    <property type="term" value="C:plasma membrane"/>
    <property type="evidence" value="ECO:0007669"/>
    <property type="project" value="TreeGrafter"/>
</dbReference>
<name>A0AAQ4ECY9_AMBAM</name>
<dbReference type="InterPro" id="IPR000718">
    <property type="entry name" value="Peptidase_M13"/>
</dbReference>
<accession>A0AAQ4ECY9</accession>
<dbReference type="GO" id="GO:0004222">
    <property type="term" value="F:metalloendopeptidase activity"/>
    <property type="evidence" value="ECO:0007669"/>
    <property type="project" value="InterPro"/>
</dbReference>
<keyword evidence="2" id="KW-1185">Reference proteome</keyword>
<evidence type="ECO:0000313" key="2">
    <source>
        <dbReference type="Proteomes" id="UP001321473"/>
    </source>
</evidence>